<dbReference type="EMBL" id="JARQDV010000001">
    <property type="protein sequence ID" value="MDT2963599.1"/>
    <property type="molecule type" value="Genomic_DNA"/>
</dbReference>
<keyword evidence="1" id="KW-0472">Membrane</keyword>
<feature type="transmembrane region" description="Helical" evidence="1">
    <location>
        <begin position="12"/>
        <end position="30"/>
    </location>
</feature>
<feature type="transmembrane region" description="Helical" evidence="1">
    <location>
        <begin position="135"/>
        <end position="157"/>
    </location>
</feature>
<keyword evidence="1" id="KW-0812">Transmembrane</keyword>
<gene>
    <name evidence="2" type="ORF">P7I32_03205</name>
</gene>
<dbReference type="Proteomes" id="UP001268896">
    <property type="component" value="Unassembled WGS sequence"/>
</dbReference>
<feature type="transmembrane region" description="Helical" evidence="1">
    <location>
        <begin position="111"/>
        <end position="128"/>
    </location>
</feature>
<dbReference type="Pfam" id="PF13346">
    <property type="entry name" value="ABC2_membrane_5"/>
    <property type="match status" value="1"/>
</dbReference>
<feature type="transmembrane region" description="Helical" evidence="1">
    <location>
        <begin position="177"/>
        <end position="198"/>
    </location>
</feature>
<protein>
    <submittedName>
        <fullName evidence="2">ABC-2 transporter permease</fullName>
    </submittedName>
</protein>
<accession>A0AAW8UPK5</accession>
<dbReference type="RefSeq" id="WP_311903580.1">
    <property type="nucleotide sequence ID" value="NZ_JARQDV010000001.1"/>
</dbReference>
<sequence>MCCVYSLRNKIKIIYVISFLIIYFTAVLIFKETGLIIANIISIFFSVSIVLPLFTDDHKDDWYYFSTTLPIRYTDIVLSRYTVMGVVLATISLFNLIVDSIFLLFYNQYSILVYLSVIGLSIAISVIYTSLLVPAVYLAGINGSSIVFLILIVIFMLVQNLLKTSMINEIFKLSNYILFFCLFLVCLLFLLISIYLSFRITKKMVNQ</sequence>
<evidence type="ECO:0000313" key="2">
    <source>
        <dbReference type="EMBL" id="MDT2963599.1"/>
    </source>
</evidence>
<comment type="caution">
    <text evidence="2">The sequence shown here is derived from an EMBL/GenBank/DDBJ whole genome shotgun (WGS) entry which is preliminary data.</text>
</comment>
<feature type="transmembrane region" description="Helical" evidence="1">
    <location>
        <begin position="81"/>
        <end position="105"/>
    </location>
</feature>
<feature type="transmembrane region" description="Helical" evidence="1">
    <location>
        <begin position="36"/>
        <end position="54"/>
    </location>
</feature>
<proteinExistence type="predicted"/>
<evidence type="ECO:0000256" key="1">
    <source>
        <dbReference type="SAM" id="Phobius"/>
    </source>
</evidence>
<dbReference type="InterPro" id="IPR025699">
    <property type="entry name" value="ABC2_memb-like"/>
</dbReference>
<keyword evidence="1" id="KW-1133">Transmembrane helix</keyword>
<reference evidence="2" key="1">
    <citation type="submission" date="2023-03" db="EMBL/GenBank/DDBJ databases">
        <authorList>
            <person name="Shen W."/>
            <person name="Cai J."/>
        </authorList>
    </citation>
    <scope>NUCLEOTIDE SEQUENCE</scope>
    <source>
        <strain evidence="2">K72-2</strain>
    </source>
</reference>
<organism evidence="2 3">
    <name type="scientific">Enterococcus casseliflavus</name>
    <name type="common">Enterococcus flavescens</name>
    <dbReference type="NCBI Taxonomy" id="37734"/>
    <lineage>
        <taxon>Bacteria</taxon>
        <taxon>Bacillati</taxon>
        <taxon>Bacillota</taxon>
        <taxon>Bacilli</taxon>
        <taxon>Lactobacillales</taxon>
        <taxon>Enterococcaceae</taxon>
        <taxon>Enterococcus</taxon>
    </lineage>
</organism>
<evidence type="ECO:0000313" key="3">
    <source>
        <dbReference type="Proteomes" id="UP001268896"/>
    </source>
</evidence>
<name>A0AAW8UPK5_ENTCA</name>
<dbReference type="AlphaFoldDB" id="A0AAW8UPK5"/>